<feature type="non-terminal residue" evidence="4">
    <location>
        <position position="310"/>
    </location>
</feature>
<dbReference type="Proteomes" id="UP000632138">
    <property type="component" value="Unassembled WGS sequence"/>
</dbReference>
<comment type="caution">
    <text evidence="4">The sequence shown here is derived from an EMBL/GenBank/DDBJ whole genome shotgun (WGS) entry which is preliminary data.</text>
</comment>
<evidence type="ECO:0000259" key="3">
    <source>
        <dbReference type="Pfam" id="PF13936"/>
    </source>
</evidence>
<evidence type="ECO:0000313" key="4">
    <source>
        <dbReference type="EMBL" id="MBM2623920.1"/>
    </source>
</evidence>
<dbReference type="InterPro" id="IPR053392">
    <property type="entry name" value="Transposase_IS30-like"/>
</dbReference>
<feature type="domain" description="Transposase IS30-like HTH" evidence="3">
    <location>
        <begin position="57"/>
        <end position="99"/>
    </location>
</feature>
<dbReference type="RefSeq" id="WP_203384271.1">
    <property type="nucleotide sequence ID" value="NZ_JAENHP010000063.1"/>
</dbReference>
<sequence>MEQGVGTGEACRRVGVDRRTGYEWRHPDSRAARNAKQWAQEKAVRAAAAARRARVSARYLSTDERIVIADRFHAGVTRTAIAAELGRSKSTISREIARNAHPVTGDYRPHAAQHRAEARRPRPKPRKLAVNPVLHDAVQAMLERKHSPQQISHRLRRDHPEQSEWYVSHETIYQAIYVQGRGSLRRELATALRTGRAVRRPRRTPGQRRSRFTSPMIMISERPADADDRAVPGHWEGDLIIGKDNRSAIGTLVERSTRYVLLLHLGRGQNAEQVRDALLHTVAALPTHLKRSLTWDQGVEMALHHQFSLA</sequence>
<dbReference type="Pfam" id="PF13936">
    <property type="entry name" value="HTH_38"/>
    <property type="match status" value="1"/>
</dbReference>
<organism evidence="4 5">
    <name type="scientific">Paractinoplanes ovalisporus</name>
    <dbReference type="NCBI Taxonomy" id="2810368"/>
    <lineage>
        <taxon>Bacteria</taxon>
        <taxon>Bacillati</taxon>
        <taxon>Actinomycetota</taxon>
        <taxon>Actinomycetes</taxon>
        <taxon>Micromonosporales</taxon>
        <taxon>Micromonosporaceae</taxon>
        <taxon>Paractinoplanes</taxon>
    </lineage>
</organism>
<dbReference type="InterPro" id="IPR025246">
    <property type="entry name" value="IS30-like_HTH"/>
</dbReference>
<dbReference type="NCBIfam" id="NF033563">
    <property type="entry name" value="transpos_IS30"/>
    <property type="match status" value="1"/>
</dbReference>
<dbReference type="PANTHER" id="PTHR10948">
    <property type="entry name" value="TRANSPOSASE"/>
    <property type="match status" value="1"/>
</dbReference>
<accession>A0ABS2AW12</accession>
<name>A0ABS2AW12_9ACTN</name>
<protein>
    <submittedName>
        <fullName evidence="4">IS30 family transposase</fullName>
    </submittedName>
</protein>
<dbReference type="EMBL" id="JAENHP010000063">
    <property type="protein sequence ID" value="MBM2623920.1"/>
    <property type="molecule type" value="Genomic_DNA"/>
</dbReference>
<gene>
    <name evidence="4" type="ORF">JIG36_51380</name>
</gene>
<evidence type="ECO:0000256" key="1">
    <source>
        <dbReference type="ARBA" id="ARBA00023172"/>
    </source>
</evidence>
<keyword evidence="1" id="KW-0233">DNA recombination</keyword>
<evidence type="ECO:0000256" key="2">
    <source>
        <dbReference type="SAM" id="MobiDB-lite"/>
    </source>
</evidence>
<feature type="region of interest" description="Disordered" evidence="2">
    <location>
        <begin position="104"/>
        <end position="125"/>
    </location>
</feature>
<dbReference type="InterPro" id="IPR051917">
    <property type="entry name" value="Transposase-Integrase"/>
</dbReference>
<proteinExistence type="predicted"/>
<reference evidence="4 5" key="1">
    <citation type="submission" date="2021-01" db="EMBL/GenBank/DDBJ databases">
        <title>Actinoplanes sp. nov. LDG1-06 isolated from lichen.</title>
        <authorList>
            <person name="Saeng-In P."/>
            <person name="Phongsopitanun W."/>
            <person name="Kanchanasin P."/>
            <person name="Yuki M."/>
            <person name="Kudo T."/>
            <person name="Ohkuma M."/>
            <person name="Tanasupawat S."/>
        </authorList>
    </citation>
    <scope>NUCLEOTIDE SEQUENCE [LARGE SCALE GENOMIC DNA]</scope>
    <source>
        <strain evidence="4 5">LDG1-06</strain>
    </source>
</reference>
<evidence type="ECO:0000313" key="5">
    <source>
        <dbReference type="Proteomes" id="UP000632138"/>
    </source>
</evidence>
<keyword evidence="5" id="KW-1185">Reference proteome</keyword>
<dbReference type="PANTHER" id="PTHR10948:SF23">
    <property type="entry name" value="TRANSPOSASE INSI FOR INSERTION SEQUENCE ELEMENT IS30A-RELATED"/>
    <property type="match status" value="1"/>
</dbReference>